<reference evidence="5" key="2">
    <citation type="submission" date="2018-02" db="EMBL/GenBank/DDBJ databases">
        <authorList>
            <person name="Holder M.E."/>
            <person name="Ajami N.J."/>
            <person name="Petrosino J.F."/>
        </authorList>
    </citation>
    <scope>NUCLEOTIDE SEQUENCE [LARGE SCALE GENOMIC DNA]</scope>
    <source>
        <strain evidence="5">CCUG 47132</strain>
    </source>
</reference>
<dbReference type="Proteomes" id="UP000722050">
    <property type="component" value="Unassembled WGS sequence"/>
</dbReference>
<dbReference type="GeneID" id="78392271"/>
<evidence type="ECO:0000313" key="5">
    <source>
        <dbReference type="Proteomes" id="UP000237883"/>
    </source>
</evidence>
<dbReference type="Gene3D" id="2.60.40.3050">
    <property type="match status" value="1"/>
</dbReference>
<feature type="transmembrane region" description="Helical" evidence="1">
    <location>
        <begin position="313"/>
        <end position="333"/>
    </location>
</feature>
<dbReference type="InterPro" id="IPR008454">
    <property type="entry name" value="Collagen-bd_Cna-like_B-typ_dom"/>
</dbReference>
<keyword evidence="1" id="KW-0472">Membrane</keyword>
<evidence type="ECO:0000313" key="3">
    <source>
        <dbReference type="EMBL" id="AVM48864.1"/>
    </source>
</evidence>
<evidence type="ECO:0000259" key="2">
    <source>
        <dbReference type="Pfam" id="PF05738"/>
    </source>
</evidence>
<dbReference type="EMBL" id="CP027228">
    <property type="protein sequence ID" value="AVM48864.1"/>
    <property type="molecule type" value="Genomic_DNA"/>
</dbReference>
<dbReference type="EMBL" id="JABZQH010000011">
    <property type="protein sequence ID" value="MBF1351627.1"/>
    <property type="molecule type" value="Genomic_DNA"/>
</dbReference>
<keyword evidence="1" id="KW-0812">Transmembrane</keyword>
<gene>
    <name evidence="3" type="ORF">C5Q96_08350</name>
    <name evidence="4" type="ORF">HXM71_00705</name>
</gene>
<dbReference type="Gene3D" id="2.60.40.1140">
    <property type="entry name" value="Collagen-binding surface protein Cna, B-type domain"/>
    <property type="match status" value="1"/>
</dbReference>
<organism evidence="3 5">
    <name type="scientific">Mogibacterium diversum</name>
    <dbReference type="NCBI Taxonomy" id="114527"/>
    <lineage>
        <taxon>Bacteria</taxon>
        <taxon>Bacillati</taxon>
        <taxon>Bacillota</taxon>
        <taxon>Clostridia</taxon>
        <taxon>Peptostreptococcales</taxon>
        <taxon>Anaerovoracaceae</taxon>
        <taxon>Mogibacterium</taxon>
    </lineage>
</organism>
<evidence type="ECO:0000313" key="4">
    <source>
        <dbReference type="EMBL" id="MBF1351627.1"/>
    </source>
</evidence>
<accession>A0A2S0L6L6</accession>
<dbReference type="SUPFAM" id="SSF49478">
    <property type="entry name" value="Cna protein B-type domain"/>
    <property type="match status" value="1"/>
</dbReference>
<dbReference type="KEGG" id="mdv:C5Q96_08350"/>
<feature type="domain" description="CNA-B" evidence="2">
    <location>
        <begin position="206"/>
        <end position="284"/>
    </location>
</feature>
<keyword evidence="1" id="KW-1133">Transmembrane helix</keyword>
<dbReference type="Proteomes" id="UP000237883">
    <property type="component" value="Chromosome"/>
</dbReference>
<name>A0A2S0L6L6_9FIRM</name>
<sequence>MTDSRRTIRKLAVLVFALMLINIFSLGSVFASYQPDPVEFTKTLDNGPVPAEYMGKFKIVIKDPEGNIRKHEDYDSPLTHEPYENIGNGGNAFFVYFDSIVSYYLKEKQPAPETKYVTFTVEEIPTDVPGIKYDKTVYTVKCYFNGYPYFAGRYSYDLDYVEINGNYYTYDGVRITFNPDGSRNYTGDRNGFISFNNTTIKYVTHTVKKIWKNGSESSAKAQLYKDGTAYGTPVELNATNNWSYTWNNLDDSYTWTVKELDVPAGYSTKSDVSTDGKTTTITNTKVNQPASIQGKNAHVKSNRTVKTGDNTHLAAWLVVLGTVIISLSFTIYIRKKASSLR</sequence>
<dbReference type="RefSeq" id="WP_106057918.1">
    <property type="nucleotide sequence ID" value="NZ_CAURSC010000001.1"/>
</dbReference>
<dbReference type="Pfam" id="PF05738">
    <property type="entry name" value="Cna_B"/>
    <property type="match status" value="1"/>
</dbReference>
<keyword evidence="5" id="KW-1185">Reference proteome</keyword>
<reference evidence="4" key="3">
    <citation type="submission" date="2020-04" db="EMBL/GenBank/DDBJ databases">
        <title>Deep metagenomics examines the oral microbiome during advanced dental caries in children, revealing novel taxa and co-occurrences with host molecules.</title>
        <authorList>
            <person name="Baker J.L."/>
            <person name="Morton J.T."/>
            <person name="Dinis M."/>
            <person name="Alvarez R."/>
            <person name="Tran N.C."/>
            <person name="Knight R."/>
            <person name="Edlund A."/>
        </authorList>
    </citation>
    <scope>NUCLEOTIDE SEQUENCE</scope>
    <source>
        <strain evidence="4">JCVI_24_bin.8</strain>
    </source>
</reference>
<dbReference type="CDD" id="cd00222">
    <property type="entry name" value="CollagenBindB"/>
    <property type="match status" value="1"/>
</dbReference>
<dbReference type="OrthoDB" id="1747537at2"/>
<dbReference type="InterPro" id="IPR038174">
    <property type="entry name" value="Strep_pil_link_sf"/>
</dbReference>
<proteinExistence type="predicted"/>
<protein>
    <submittedName>
        <fullName evidence="4">Cna B-type domain-containing protein</fullName>
    </submittedName>
</protein>
<evidence type="ECO:0000256" key="1">
    <source>
        <dbReference type="SAM" id="Phobius"/>
    </source>
</evidence>
<dbReference type="AlphaFoldDB" id="A0A2S0L6L6"/>
<reference evidence="3" key="1">
    <citation type="submission" date="2018-02" db="EMBL/GenBank/DDBJ databases">
        <authorList>
            <person name="Cohen D.B."/>
            <person name="Kent A.D."/>
        </authorList>
    </citation>
    <scope>NUCLEOTIDE SEQUENCE [LARGE SCALE GENOMIC DNA]</scope>
    <source>
        <strain evidence="3">CCUG 47132</strain>
    </source>
</reference>